<sequence length="86" mass="9232">MNSKSLLKNLLPLIFPLAGVIALFTNFAGSATIPFFIVCIVLGLAFSVYLLVKKKLMQGAVANIIISLLLLVMGLIFYLFLVASGV</sequence>
<keyword evidence="3" id="KW-1185">Reference proteome</keyword>
<dbReference type="AlphaFoldDB" id="A0A370GPX5"/>
<keyword evidence="1" id="KW-0472">Membrane</keyword>
<organism evidence="2 3">
    <name type="scientific">Falsibacillus pallidus</name>
    <dbReference type="NCBI Taxonomy" id="493781"/>
    <lineage>
        <taxon>Bacteria</taxon>
        <taxon>Bacillati</taxon>
        <taxon>Bacillota</taxon>
        <taxon>Bacilli</taxon>
        <taxon>Bacillales</taxon>
        <taxon>Bacillaceae</taxon>
        <taxon>Falsibacillus</taxon>
    </lineage>
</organism>
<feature type="transmembrane region" description="Helical" evidence="1">
    <location>
        <begin position="33"/>
        <end position="52"/>
    </location>
</feature>
<comment type="caution">
    <text evidence="2">The sequence shown here is derived from an EMBL/GenBank/DDBJ whole genome shotgun (WGS) entry which is preliminary data.</text>
</comment>
<evidence type="ECO:0000313" key="3">
    <source>
        <dbReference type="Proteomes" id="UP000255326"/>
    </source>
</evidence>
<evidence type="ECO:0000256" key="1">
    <source>
        <dbReference type="SAM" id="Phobius"/>
    </source>
</evidence>
<feature type="transmembrane region" description="Helical" evidence="1">
    <location>
        <begin position="7"/>
        <end position="27"/>
    </location>
</feature>
<dbReference type="EMBL" id="QQAY01000002">
    <property type="protein sequence ID" value="RDI45429.1"/>
    <property type="molecule type" value="Genomic_DNA"/>
</dbReference>
<name>A0A370GPX5_9BACI</name>
<dbReference type="Proteomes" id="UP000255326">
    <property type="component" value="Unassembled WGS sequence"/>
</dbReference>
<accession>A0A370GPX5</accession>
<gene>
    <name evidence="2" type="ORF">DFR59_10254</name>
</gene>
<keyword evidence="1" id="KW-0812">Transmembrane</keyword>
<feature type="transmembrane region" description="Helical" evidence="1">
    <location>
        <begin position="64"/>
        <end position="83"/>
    </location>
</feature>
<keyword evidence="1" id="KW-1133">Transmembrane helix</keyword>
<proteinExistence type="predicted"/>
<dbReference type="RefSeq" id="WP_114744296.1">
    <property type="nucleotide sequence ID" value="NZ_QQAY01000002.1"/>
</dbReference>
<protein>
    <submittedName>
        <fullName evidence="2">Uncharacterized protein</fullName>
    </submittedName>
</protein>
<reference evidence="2 3" key="1">
    <citation type="submission" date="2018-07" db="EMBL/GenBank/DDBJ databases">
        <title>Genomic Encyclopedia of Type Strains, Phase IV (KMG-IV): sequencing the most valuable type-strain genomes for metagenomic binning, comparative biology and taxonomic classification.</title>
        <authorList>
            <person name="Goeker M."/>
        </authorList>
    </citation>
    <scope>NUCLEOTIDE SEQUENCE [LARGE SCALE GENOMIC DNA]</scope>
    <source>
        <strain evidence="2 3">DSM 25281</strain>
    </source>
</reference>
<evidence type="ECO:0000313" key="2">
    <source>
        <dbReference type="EMBL" id="RDI45429.1"/>
    </source>
</evidence>